<reference evidence="3 5" key="3">
    <citation type="submission" date="2017-11" db="EMBL/GenBank/DDBJ databases">
        <title>De-novo sequencing of pomegranate (Punica granatum L.) genome.</title>
        <authorList>
            <person name="Akparov Z."/>
            <person name="Amiraslanov A."/>
            <person name="Hajiyeva S."/>
            <person name="Abbasov M."/>
            <person name="Kaur K."/>
            <person name="Hamwieh A."/>
            <person name="Solovyev V."/>
            <person name="Salamov A."/>
            <person name="Braich B."/>
            <person name="Kosarev P."/>
            <person name="Mahmoud A."/>
            <person name="Hajiyev E."/>
            <person name="Babayeva S."/>
            <person name="Izzatullayeva V."/>
            <person name="Mammadov A."/>
            <person name="Mammadov A."/>
            <person name="Sharifova S."/>
            <person name="Ojaghi J."/>
            <person name="Eynullazada K."/>
            <person name="Bayramov B."/>
            <person name="Abdulazimova A."/>
            <person name="Shahmuradov I."/>
        </authorList>
    </citation>
    <scope>NUCLEOTIDE SEQUENCE [LARGE SCALE GENOMIC DNA]</scope>
    <source>
        <strain evidence="3">AG2017</strain>
        <strain evidence="5">cv. AG2017</strain>
        <tissue evidence="3">Leaf</tissue>
    </source>
</reference>
<organism evidence="2 4">
    <name type="scientific">Punica granatum</name>
    <name type="common">Pomegranate</name>
    <dbReference type="NCBI Taxonomy" id="22663"/>
    <lineage>
        <taxon>Eukaryota</taxon>
        <taxon>Viridiplantae</taxon>
        <taxon>Streptophyta</taxon>
        <taxon>Embryophyta</taxon>
        <taxon>Tracheophyta</taxon>
        <taxon>Spermatophyta</taxon>
        <taxon>Magnoliopsida</taxon>
        <taxon>eudicotyledons</taxon>
        <taxon>Gunneridae</taxon>
        <taxon>Pentapetalae</taxon>
        <taxon>rosids</taxon>
        <taxon>malvids</taxon>
        <taxon>Myrtales</taxon>
        <taxon>Lythraceae</taxon>
        <taxon>Punica</taxon>
    </lineage>
</organism>
<dbReference type="NCBIfam" id="TIGR01614">
    <property type="entry name" value="PME_inhib"/>
    <property type="match status" value="1"/>
</dbReference>
<dbReference type="Gene3D" id="1.20.140.40">
    <property type="entry name" value="Invertase/pectin methylesterase inhibitor family protein"/>
    <property type="match status" value="1"/>
</dbReference>
<dbReference type="Pfam" id="PF04043">
    <property type="entry name" value="PMEI"/>
    <property type="match status" value="1"/>
</dbReference>
<dbReference type="Proteomes" id="UP000233551">
    <property type="component" value="Unassembled WGS sequence"/>
</dbReference>
<feature type="domain" description="Pectinesterase inhibitor" evidence="1">
    <location>
        <begin position="39"/>
        <end position="134"/>
    </location>
</feature>
<dbReference type="InterPro" id="IPR035513">
    <property type="entry name" value="Invertase/methylesterase_inhib"/>
</dbReference>
<accession>A0A218WPN8</accession>
<dbReference type="GO" id="GO:0004857">
    <property type="term" value="F:enzyme inhibitor activity"/>
    <property type="evidence" value="ECO:0007669"/>
    <property type="project" value="InterPro"/>
</dbReference>
<gene>
    <name evidence="2" type="ORF">CDL15_Pgr013234</name>
    <name evidence="3" type="ORF">CRG98_018363</name>
</gene>
<keyword evidence="5" id="KW-1185">Reference proteome</keyword>
<name>A0A218WPN8_PUNGR</name>
<dbReference type="EMBL" id="PGOL01001064">
    <property type="protein sequence ID" value="PKI61215.1"/>
    <property type="molecule type" value="Genomic_DNA"/>
</dbReference>
<comment type="caution">
    <text evidence="2">The sequence shown here is derived from an EMBL/GenBank/DDBJ whole genome shotgun (WGS) entry which is preliminary data.</text>
</comment>
<evidence type="ECO:0000313" key="5">
    <source>
        <dbReference type="Proteomes" id="UP000233551"/>
    </source>
</evidence>
<evidence type="ECO:0000313" key="3">
    <source>
        <dbReference type="EMBL" id="PKI61215.1"/>
    </source>
</evidence>
<proteinExistence type="predicted"/>
<dbReference type="SUPFAM" id="SSF101148">
    <property type="entry name" value="Plant invertase/pectin methylesterase inhibitor"/>
    <property type="match status" value="1"/>
</dbReference>
<reference evidence="4" key="1">
    <citation type="journal article" date="2017" name="Plant J.">
        <title>The pomegranate (Punica granatum L.) genome and the genomics of punicalagin biosynthesis.</title>
        <authorList>
            <person name="Qin G."/>
            <person name="Xu C."/>
            <person name="Ming R."/>
            <person name="Tang H."/>
            <person name="Guyot R."/>
            <person name="Kramer E.M."/>
            <person name="Hu Y."/>
            <person name="Yi X."/>
            <person name="Qi Y."/>
            <person name="Xu X."/>
            <person name="Gao Z."/>
            <person name="Pan H."/>
            <person name="Jian J."/>
            <person name="Tian Y."/>
            <person name="Yue Z."/>
            <person name="Xu Y."/>
        </authorList>
    </citation>
    <scope>NUCLEOTIDE SEQUENCE [LARGE SCALE GENOMIC DNA]</scope>
    <source>
        <strain evidence="4">cv. Dabenzi</strain>
    </source>
</reference>
<dbReference type="STRING" id="22663.A0A218WPN8"/>
<dbReference type="EMBL" id="MTKT01003779">
    <property type="protein sequence ID" value="OWM74330.1"/>
    <property type="molecule type" value="Genomic_DNA"/>
</dbReference>
<dbReference type="InterPro" id="IPR006501">
    <property type="entry name" value="Pectinesterase_inhib_dom"/>
</dbReference>
<reference evidence="2" key="2">
    <citation type="submission" date="2017-06" db="EMBL/GenBank/DDBJ databases">
        <title>The pomegranate genome and the genomics of punicalagin biosynthesis.</title>
        <authorList>
            <person name="Xu C."/>
        </authorList>
    </citation>
    <scope>NUCLEOTIDE SEQUENCE [LARGE SCALE GENOMIC DNA]</scope>
    <source>
        <tissue evidence="2">Fresh leaf</tissue>
    </source>
</reference>
<protein>
    <recommendedName>
        <fullName evidence="1">Pectinesterase inhibitor domain-containing protein</fullName>
    </recommendedName>
</protein>
<evidence type="ECO:0000313" key="2">
    <source>
        <dbReference type="EMBL" id="OWM74330.1"/>
    </source>
</evidence>
<dbReference type="Proteomes" id="UP000197138">
    <property type="component" value="Unassembled WGS sequence"/>
</dbReference>
<sequence length="140" mass="15826">MSQSKKKLYVTLSCILLFLVGAILFLSFRSLGSDSERHSLIRSSCSSTLYPDLFFSAISSSSVRSREMKTLKDVIRGALEHTVLSTRHNYFNIKKKLASRALLTARGKTALDDCLSMVDQTLDEIRETLQDLKDYPNTNR</sequence>
<dbReference type="AlphaFoldDB" id="A0A218WPN8"/>
<evidence type="ECO:0000313" key="4">
    <source>
        <dbReference type="Proteomes" id="UP000197138"/>
    </source>
</evidence>
<evidence type="ECO:0000259" key="1">
    <source>
        <dbReference type="Pfam" id="PF04043"/>
    </source>
</evidence>